<dbReference type="PROSITE" id="PS50217">
    <property type="entry name" value="BZIP"/>
    <property type="match status" value="1"/>
</dbReference>
<dbReference type="STRING" id="930990.A0A067N3L5"/>
<feature type="region of interest" description="Disordered" evidence="7">
    <location>
        <begin position="165"/>
        <end position="197"/>
    </location>
</feature>
<evidence type="ECO:0000256" key="3">
    <source>
        <dbReference type="ARBA" id="ARBA00023125"/>
    </source>
</evidence>
<dbReference type="Gene3D" id="1.20.5.170">
    <property type="match status" value="1"/>
</dbReference>
<dbReference type="AlphaFoldDB" id="A0A067N3L5"/>
<keyword evidence="10" id="KW-1185">Reference proteome</keyword>
<dbReference type="PANTHER" id="PTHR46542">
    <property type="entry name" value="X-BOX BINDING PROTEIN 1"/>
    <property type="match status" value="1"/>
</dbReference>
<evidence type="ECO:0000256" key="7">
    <source>
        <dbReference type="SAM" id="MobiDB-lite"/>
    </source>
</evidence>
<dbReference type="CDD" id="cd14812">
    <property type="entry name" value="bZIP_u3"/>
    <property type="match status" value="1"/>
</dbReference>
<sequence length="275" mass="29490">MLSSCVDPAALSQYPPSPSPSSSASASASTPAPTPHNPRKRARNSDITPEERREARAQRNRIAAQSSRDRKKSEFATLQARVAELEAENAALRAGSHHTTPVSRDSQLEERDRENAQLRERILVLEKAWENVASVLQSLGAANVTLSAPPAAPAPANDFPVFSTASSPSPLLSSPTPAPVASAAALSPSSTEEKVDPTRHLARVATVPAPARTSLQRVGSSISTLTTASCALLLPRLRPTPPRIVRLGSTPSSRLKIAYCRERWTAAQPSRRRRR</sequence>
<evidence type="ECO:0000256" key="5">
    <source>
        <dbReference type="ARBA" id="ARBA00023242"/>
    </source>
</evidence>
<dbReference type="Proteomes" id="UP000027195">
    <property type="component" value="Unassembled WGS sequence"/>
</dbReference>
<keyword evidence="4" id="KW-0804">Transcription</keyword>
<gene>
    <name evidence="9" type="ORF">BOTBODRAFT_207393</name>
</gene>
<feature type="compositionally biased region" description="Low complexity" evidence="7">
    <location>
        <begin position="165"/>
        <end position="190"/>
    </location>
</feature>
<evidence type="ECO:0000256" key="4">
    <source>
        <dbReference type="ARBA" id="ARBA00023163"/>
    </source>
</evidence>
<evidence type="ECO:0000313" key="9">
    <source>
        <dbReference type="EMBL" id="KDQ21570.1"/>
    </source>
</evidence>
<dbReference type="InterPro" id="IPR052470">
    <property type="entry name" value="ER_Stress-Reg_TF"/>
</dbReference>
<dbReference type="InterPro" id="IPR004827">
    <property type="entry name" value="bZIP"/>
</dbReference>
<keyword evidence="5" id="KW-0539">Nucleus</keyword>
<dbReference type="SMART" id="SM00338">
    <property type="entry name" value="BRLZ"/>
    <property type="match status" value="1"/>
</dbReference>
<dbReference type="InParanoid" id="A0A067N3L5"/>
<name>A0A067N3L5_BOTB1</name>
<dbReference type="GO" id="GO:0000977">
    <property type="term" value="F:RNA polymerase II transcription regulatory region sequence-specific DNA binding"/>
    <property type="evidence" value="ECO:0007669"/>
    <property type="project" value="TreeGrafter"/>
</dbReference>
<dbReference type="SUPFAM" id="SSF57959">
    <property type="entry name" value="Leucine zipper domain"/>
    <property type="match status" value="1"/>
</dbReference>
<protein>
    <recommendedName>
        <fullName evidence="6">X-box-binding protein 1</fullName>
    </recommendedName>
</protein>
<dbReference type="EMBL" id="KL198016">
    <property type="protein sequence ID" value="KDQ21570.1"/>
    <property type="molecule type" value="Genomic_DNA"/>
</dbReference>
<evidence type="ECO:0000259" key="8">
    <source>
        <dbReference type="PROSITE" id="PS50217"/>
    </source>
</evidence>
<dbReference type="InterPro" id="IPR046347">
    <property type="entry name" value="bZIP_sf"/>
</dbReference>
<dbReference type="HOGENOM" id="CLU_073887_0_0_1"/>
<keyword evidence="2" id="KW-0805">Transcription regulation</keyword>
<feature type="region of interest" description="Disordered" evidence="7">
    <location>
        <begin position="1"/>
        <end position="75"/>
    </location>
</feature>
<organism evidence="9 10">
    <name type="scientific">Botryobasidium botryosum (strain FD-172 SS1)</name>
    <dbReference type="NCBI Taxonomy" id="930990"/>
    <lineage>
        <taxon>Eukaryota</taxon>
        <taxon>Fungi</taxon>
        <taxon>Dikarya</taxon>
        <taxon>Basidiomycota</taxon>
        <taxon>Agaricomycotina</taxon>
        <taxon>Agaricomycetes</taxon>
        <taxon>Cantharellales</taxon>
        <taxon>Botryobasidiaceae</taxon>
        <taxon>Botryobasidium</taxon>
    </lineage>
</organism>
<feature type="compositionally biased region" description="Low complexity" evidence="7">
    <location>
        <begin position="20"/>
        <end position="31"/>
    </location>
</feature>
<keyword evidence="3" id="KW-0238">DNA-binding</keyword>
<feature type="region of interest" description="Disordered" evidence="7">
    <location>
        <begin position="89"/>
        <end position="113"/>
    </location>
</feature>
<evidence type="ECO:0000313" key="10">
    <source>
        <dbReference type="Proteomes" id="UP000027195"/>
    </source>
</evidence>
<evidence type="ECO:0000256" key="6">
    <source>
        <dbReference type="ARBA" id="ARBA00040165"/>
    </source>
</evidence>
<feature type="domain" description="BZIP" evidence="8">
    <location>
        <begin position="50"/>
        <end position="93"/>
    </location>
</feature>
<evidence type="ECO:0000256" key="1">
    <source>
        <dbReference type="ARBA" id="ARBA00022843"/>
    </source>
</evidence>
<dbReference type="Pfam" id="PF00170">
    <property type="entry name" value="bZIP_1"/>
    <property type="match status" value="1"/>
</dbReference>
<evidence type="ECO:0000256" key="2">
    <source>
        <dbReference type="ARBA" id="ARBA00023015"/>
    </source>
</evidence>
<reference evidence="10" key="1">
    <citation type="journal article" date="2014" name="Proc. Natl. Acad. Sci. U.S.A.">
        <title>Extensive sampling of basidiomycete genomes demonstrates inadequacy of the white-rot/brown-rot paradigm for wood decay fungi.</title>
        <authorList>
            <person name="Riley R."/>
            <person name="Salamov A.A."/>
            <person name="Brown D.W."/>
            <person name="Nagy L.G."/>
            <person name="Floudas D."/>
            <person name="Held B.W."/>
            <person name="Levasseur A."/>
            <person name="Lombard V."/>
            <person name="Morin E."/>
            <person name="Otillar R."/>
            <person name="Lindquist E.A."/>
            <person name="Sun H."/>
            <person name="LaButti K.M."/>
            <person name="Schmutz J."/>
            <person name="Jabbour D."/>
            <person name="Luo H."/>
            <person name="Baker S.E."/>
            <person name="Pisabarro A.G."/>
            <person name="Walton J.D."/>
            <person name="Blanchette R.A."/>
            <person name="Henrissat B."/>
            <person name="Martin F."/>
            <person name="Cullen D."/>
            <person name="Hibbett D.S."/>
            <person name="Grigoriev I.V."/>
        </authorList>
    </citation>
    <scope>NUCLEOTIDE SEQUENCE [LARGE SCALE GENOMIC DNA]</scope>
    <source>
        <strain evidence="10">FD-172 SS1</strain>
    </source>
</reference>
<keyword evidence="1" id="KW-0832">Ubl conjugation</keyword>
<accession>A0A067N3L5</accession>
<dbReference type="GO" id="GO:0005634">
    <property type="term" value="C:nucleus"/>
    <property type="evidence" value="ECO:0007669"/>
    <property type="project" value="TreeGrafter"/>
</dbReference>
<dbReference type="GO" id="GO:0000981">
    <property type="term" value="F:DNA-binding transcription factor activity, RNA polymerase II-specific"/>
    <property type="evidence" value="ECO:0007669"/>
    <property type="project" value="TreeGrafter"/>
</dbReference>
<dbReference type="PANTHER" id="PTHR46542:SF1">
    <property type="entry name" value="X-BOX BINDING PROTEIN 1"/>
    <property type="match status" value="1"/>
</dbReference>
<proteinExistence type="predicted"/>